<protein>
    <submittedName>
        <fullName evidence="1">Uncharacterized protein</fullName>
    </submittedName>
</protein>
<proteinExistence type="predicted"/>
<dbReference type="AlphaFoldDB" id="K1TV24"/>
<feature type="non-terminal residue" evidence="1">
    <location>
        <position position="1"/>
    </location>
</feature>
<evidence type="ECO:0000313" key="1">
    <source>
        <dbReference type="EMBL" id="EKC76892.1"/>
    </source>
</evidence>
<reference evidence="1" key="1">
    <citation type="journal article" date="2013" name="Environ. Microbiol.">
        <title>Microbiota from the distal guts of lean and obese adolescents exhibit partial functional redundancy besides clear differences in community structure.</title>
        <authorList>
            <person name="Ferrer M."/>
            <person name="Ruiz A."/>
            <person name="Lanza F."/>
            <person name="Haange S.B."/>
            <person name="Oberbach A."/>
            <person name="Till H."/>
            <person name="Bargiela R."/>
            <person name="Campoy C."/>
            <person name="Segura M.T."/>
            <person name="Richter M."/>
            <person name="von Bergen M."/>
            <person name="Seifert J."/>
            <person name="Suarez A."/>
        </authorList>
    </citation>
    <scope>NUCLEOTIDE SEQUENCE</scope>
</reference>
<gene>
    <name evidence="1" type="ORF">OBE_00625</name>
</gene>
<organism evidence="1">
    <name type="scientific">human gut metagenome</name>
    <dbReference type="NCBI Taxonomy" id="408170"/>
    <lineage>
        <taxon>unclassified sequences</taxon>
        <taxon>metagenomes</taxon>
        <taxon>organismal metagenomes</taxon>
    </lineage>
</organism>
<name>K1TV24_9ZZZZ</name>
<accession>K1TV24</accession>
<dbReference type="EMBL" id="AJWZ01000429">
    <property type="protein sequence ID" value="EKC76892.1"/>
    <property type="molecule type" value="Genomic_DNA"/>
</dbReference>
<comment type="caution">
    <text evidence="1">The sequence shown here is derived from an EMBL/GenBank/DDBJ whole genome shotgun (WGS) entry which is preliminary data.</text>
</comment>
<sequence length="291" mass="32049">TQSNTTTSNYRAILYGYNNSTDVSTLTTTVTNQVMASSSIYAQPSTGTLYASKYNGYKVGGDPGNWFSSISVIRNDGVMEAGKYIDFHTTNTGTTDYDVRLTAESGKLTCSGSISAKSFSGNATSASKLATARTITLGSGLQGSVSFDGSANVTLNGSLKRCSFYDDASDWSKYPWRKIANIAVGGSNSDRSITFMVTNPWASPLIGILSSTYTCRWYSGCLWSRSFKMVIFDRYSWHIYKTRKILLWCIQIIQDQHLVLKFGLKIPVGIMDICSLFWTNHIEQVSIMHGH</sequence>